<evidence type="ECO:0000313" key="2">
    <source>
        <dbReference type="EMBL" id="MBC8317892.1"/>
    </source>
</evidence>
<comment type="caution">
    <text evidence="2">The sequence shown here is derived from an EMBL/GenBank/DDBJ whole genome shotgun (WGS) entry which is preliminary data.</text>
</comment>
<accession>A0A8J6NE95</accession>
<dbReference type="EMBL" id="JACNJZ010000113">
    <property type="protein sequence ID" value="MBC8317892.1"/>
    <property type="molecule type" value="Genomic_DNA"/>
</dbReference>
<keyword evidence="1" id="KW-0812">Transmembrane</keyword>
<feature type="non-terminal residue" evidence="2">
    <location>
        <position position="1"/>
    </location>
</feature>
<protein>
    <submittedName>
        <fullName evidence="2">Uncharacterized protein</fullName>
    </submittedName>
</protein>
<evidence type="ECO:0000313" key="3">
    <source>
        <dbReference type="Proteomes" id="UP000614424"/>
    </source>
</evidence>
<feature type="transmembrane region" description="Helical" evidence="1">
    <location>
        <begin position="28"/>
        <end position="47"/>
    </location>
</feature>
<keyword evidence="1" id="KW-0472">Membrane</keyword>
<sequence>FSGIGGKKELGGFQAPHDVTNLLPINKIHFLAYPSLFPLLAIIKLLFSLN</sequence>
<reference evidence="2 3" key="1">
    <citation type="submission" date="2020-08" db="EMBL/GenBank/DDBJ databases">
        <title>Bridging the membrane lipid divide: bacteria of the FCB group superphylum have the potential to synthesize archaeal ether lipids.</title>
        <authorList>
            <person name="Villanueva L."/>
            <person name="Von Meijenfeldt F.A.B."/>
            <person name="Westbye A.B."/>
            <person name="Yadav S."/>
            <person name="Hopmans E.C."/>
            <person name="Dutilh B.E."/>
            <person name="Sinninghe Damste J.S."/>
        </authorList>
    </citation>
    <scope>NUCLEOTIDE SEQUENCE [LARGE SCALE GENOMIC DNA]</scope>
    <source>
        <strain evidence="2">NIOZ-UU47</strain>
    </source>
</reference>
<evidence type="ECO:0000256" key="1">
    <source>
        <dbReference type="SAM" id="Phobius"/>
    </source>
</evidence>
<dbReference type="AlphaFoldDB" id="A0A8J6NE95"/>
<organism evidence="2 3">
    <name type="scientific">Candidatus Desulfobia pelagia</name>
    <dbReference type="NCBI Taxonomy" id="2841692"/>
    <lineage>
        <taxon>Bacteria</taxon>
        <taxon>Pseudomonadati</taxon>
        <taxon>Thermodesulfobacteriota</taxon>
        <taxon>Desulfobulbia</taxon>
        <taxon>Desulfobulbales</taxon>
        <taxon>Desulfobulbaceae</taxon>
        <taxon>Candidatus Desulfobia</taxon>
    </lineage>
</organism>
<name>A0A8J6NE95_9BACT</name>
<proteinExistence type="predicted"/>
<dbReference type="Proteomes" id="UP000614424">
    <property type="component" value="Unassembled WGS sequence"/>
</dbReference>
<gene>
    <name evidence="2" type="ORF">H8E41_08285</name>
</gene>
<keyword evidence="1" id="KW-1133">Transmembrane helix</keyword>